<evidence type="ECO:0000313" key="2">
    <source>
        <dbReference type="Proteomes" id="UP000251431"/>
    </source>
</evidence>
<protein>
    <submittedName>
        <fullName evidence="1">Uncharacterized protein</fullName>
    </submittedName>
</protein>
<proteinExistence type="predicted"/>
<dbReference type="Proteomes" id="UP000251431">
    <property type="component" value="Unassembled WGS sequence"/>
</dbReference>
<organism evidence="1 2">
    <name type="scientific">Lysinibacillus capsici</name>
    <dbReference type="NCBI Taxonomy" id="2115968"/>
    <lineage>
        <taxon>Bacteria</taxon>
        <taxon>Bacillati</taxon>
        <taxon>Bacillota</taxon>
        <taxon>Bacilli</taxon>
        <taxon>Bacillales</taxon>
        <taxon>Bacillaceae</taxon>
        <taxon>Lysinibacillus</taxon>
    </lineage>
</organism>
<dbReference type="AlphaFoldDB" id="A0A2X1A102"/>
<reference evidence="1 2" key="1">
    <citation type="submission" date="2018-06" db="EMBL/GenBank/DDBJ databases">
        <authorList>
            <consortium name="Pathogen Informatics"/>
            <person name="Doyle S."/>
        </authorList>
    </citation>
    <scope>NUCLEOTIDE SEQUENCE [LARGE SCALE GENOMIC DNA]</scope>
    <source>
        <strain evidence="1 2">NCTC7582</strain>
    </source>
</reference>
<sequence length="111" mass="13062">MSTTVKQNSYMRIKGLYEEIWEEVSAVSSRYENANNDEIDEDIRDELHEEINEEIIVLLPKLYELKAKLDFIVVDTNTTAKAKVKYEKYLDDITNGINYFVYVKEDIGISW</sequence>
<dbReference type="RefSeq" id="WP_112118053.1">
    <property type="nucleotide sequence ID" value="NZ_UAQE01000002.1"/>
</dbReference>
<accession>A0A2X1A102</accession>
<evidence type="ECO:0000313" key="1">
    <source>
        <dbReference type="EMBL" id="SPU37328.1"/>
    </source>
</evidence>
<name>A0A2X1A102_9BACI</name>
<dbReference type="EMBL" id="UAQE01000002">
    <property type="protein sequence ID" value="SPU37328.1"/>
    <property type="molecule type" value="Genomic_DNA"/>
</dbReference>
<gene>
    <name evidence="1" type="ORF">NCTC7582_03738</name>
</gene>